<gene>
    <name evidence="2" type="ORF">OCV43_09455</name>
</gene>
<proteinExistence type="predicted"/>
<organism evidence="2 3">
    <name type="scientific">Roseburia amylophila</name>
    <dbReference type="NCBI Taxonomy" id="2981794"/>
    <lineage>
        <taxon>Bacteria</taxon>
        <taxon>Bacillati</taxon>
        <taxon>Bacillota</taxon>
        <taxon>Clostridia</taxon>
        <taxon>Lachnospirales</taxon>
        <taxon>Lachnospiraceae</taxon>
        <taxon>Roseburia</taxon>
    </lineage>
</organism>
<reference evidence="2 3" key="1">
    <citation type="journal article" date="2021" name="ISME Commun">
        <title>Automated analysis of genomic sequences facilitates high-throughput and comprehensive description of bacteria.</title>
        <authorList>
            <person name="Hitch T.C.A."/>
        </authorList>
    </citation>
    <scope>NUCLEOTIDE SEQUENCE [LARGE SCALE GENOMIC DNA]</scope>
    <source>
        <strain evidence="2 3">Sanger_19</strain>
    </source>
</reference>
<dbReference type="EMBL" id="JAOQKI010000013">
    <property type="protein sequence ID" value="MCU6717501.1"/>
    <property type="molecule type" value="Genomic_DNA"/>
</dbReference>
<dbReference type="InterPro" id="IPR006842">
    <property type="entry name" value="Transposase_31"/>
</dbReference>
<dbReference type="Pfam" id="PF04754">
    <property type="entry name" value="Transposase_31"/>
    <property type="match status" value="1"/>
</dbReference>
<sequence>MADKDLAEKYLESFSDVFADIYNVLLFRKEILLEEGLEEGPTESIYKVEENNFRNQFRDTVKLYKNGLYKVASFGIENESRIDQNMPIRIMGYDYAVYRVQIDREEERKYPAITIVLNFSDTEWKSPNALFDILDVSPELRPYVNDYKIFVFNIAFLPEKVRKEFKSDFKIVADFFAEKRLGRYNPKEHPEAICHVEAVLNLLRVFTNDKTYVKIEKTVAERVKAGEVITMCTFAEEMTNKGIEIGEAQGIKIGEAREKISVARNLLDLLTDEIIAEKVGLELATVKELREGTK</sequence>
<feature type="domain" description="Transposase (putative) YhgA-like" evidence="1">
    <location>
        <begin position="76"/>
        <end position="160"/>
    </location>
</feature>
<dbReference type="RefSeq" id="WP_262623946.1">
    <property type="nucleotide sequence ID" value="NZ_JAOQKI010000013.1"/>
</dbReference>
<evidence type="ECO:0000313" key="2">
    <source>
        <dbReference type="EMBL" id="MCU6717501.1"/>
    </source>
</evidence>
<protein>
    <submittedName>
        <fullName evidence="2">Rpn family recombination-promoting nuclease/putative transposase</fullName>
    </submittedName>
</protein>
<keyword evidence="3" id="KW-1185">Reference proteome</keyword>
<dbReference type="Proteomes" id="UP001209666">
    <property type="component" value="Unassembled WGS sequence"/>
</dbReference>
<name>A0ABT2SEM8_9FIRM</name>
<accession>A0ABT2SEM8</accession>
<evidence type="ECO:0000313" key="3">
    <source>
        <dbReference type="Proteomes" id="UP001209666"/>
    </source>
</evidence>
<evidence type="ECO:0000259" key="1">
    <source>
        <dbReference type="Pfam" id="PF04754"/>
    </source>
</evidence>
<comment type="caution">
    <text evidence="2">The sequence shown here is derived from an EMBL/GenBank/DDBJ whole genome shotgun (WGS) entry which is preliminary data.</text>
</comment>